<gene>
    <name evidence="2" type="ORF">PR002_g6581</name>
</gene>
<dbReference type="AlphaFoldDB" id="A0A6A3NAS2"/>
<feature type="region of interest" description="Disordered" evidence="1">
    <location>
        <begin position="38"/>
        <end position="60"/>
    </location>
</feature>
<name>A0A6A3NAS2_9STRA</name>
<evidence type="ECO:0000256" key="1">
    <source>
        <dbReference type="SAM" id="MobiDB-lite"/>
    </source>
</evidence>
<protein>
    <submittedName>
        <fullName evidence="2">Uncharacterized protein</fullName>
    </submittedName>
</protein>
<organism evidence="2 3">
    <name type="scientific">Phytophthora rubi</name>
    <dbReference type="NCBI Taxonomy" id="129364"/>
    <lineage>
        <taxon>Eukaryota</taxon>
        <taxon>Sar</taxon>
        <taxon>Stramenopiles</taxon>
        <taxon>Oomycota</taxon>
        <taxon>Peronosporomycetes</taxon>
        <taxon>Peronosporales</taxon>
        <taxon>Peronosporaceae</taxon>
        <taxon>Phytophthora</taxon>
    </lineage>
</organism>
<evidence type="ECO:0000313" key="2">
    <source>
        <dbReference type="EMBL" id="KAE9037417.1"/>
    </source>
</evidence>
<sequence>MQHLDVVPAEANSEVAARAEQHASDCAVPPESLLWDGEAVRGPQSADVAEPDAGGDATRASGMSRTFLAFSSPIESMFVVVTTGPATIAPRPSRCAQQCLEPNREEQRYLIIPLREGQEPESC</sequence>
<dbReference type="EMBL" id="QXFU01000298">
    <property type="protein sequence ID" value="KAE9037417.1"/>
    <property type="molecule type" value="Genomic_DNA"/>
</dbReference>
<feature type="region of interest" description="Disordered" evidence="1">
    <location>
        <begin position="1"/>
        <end position="24"/>
    </location>
</feature>
<proteinExistence type="predicted"/>
<accession>A0A6A3NAS2</accession>
<reference evidence="2 3" key="1">
    <citation type="submission" date="2018-09" db="EMBL/GenBank/DDBJ databases">
        <title>Genomic investigation of the strawberry pathogen Phytophthora fragariae indicates pathogenicity is determined by transcriptional variation in three key races.</title>
        <authorList>
            <person name="Adams T.M."/>
            <person name="Armitage A.D."/>
            <person name="Sobczyk M.K."/>
            <person name="Bates H.J."/>
            <person name="Dunwell J.M."/>
            <person name="Nellist C.F."/>
            <person name="Harrison R.J."/>
        </authorList>
    </citation>
    <scope>NUCLEOTIDE SEQUENCE [LARGE SCALE GENOMIC DNA]</scope>
    <source>
        <strain evidence="2 3">SCRP324</strain>
    </source>
</reference>
<comment type="caution">
    <text evidence="2">The sequence shown here is derived from an EMBL/GenBank/DDBJ whole genome shotgun (WGS) entry which is preliminary data.</text>
</comment>
<dbReference type="Proteomes" id="UP000435112">
    <property type="component" value="Unassembled WGS sequence"/>
</dbReference>
<evidence type="ECO:0000313" key="3">
    <source>
        <dbReference type="Proteomes" id="UP000435112"/>
    </source>
</evidence>